<dbReference type="SUPFAM" id="SSF52096">
    <property type="entry name" value="ClpP/crotonase"/>
    <property type="match status" value="1"/>
</dbReference>
<keyword evidence="3" id="KW-0276">Fatty acid metabolism</keyword>
<dbReference type="Proteomes" id="UP001247754">
    <property type="component" value="Unassembled WGS sequence"/>
</dbReference>
<reference evidence="13 14" key="1">
    <citation type="submission" date="2023-09" db="EMBL/GenBank/DDBJ databases">
        <title>Xinfangfangia sedmenti sp. nov., isolated the sedment.</title>
        <authorList>
            <person name="Xu L."/>
        </authorList>
    </citation>
    <scope>NUCLEOTIDE SEQUENCE [LARGE SCALE GENOMIC DNA]</scope>
    <source>
        <strain evidence="13 14">LG-4</strain>
    </source>
</reference>
<evidence type="ECO:0000256" key="1">
    <source>
        <dbReference type="ARBA" id="ARBA00005005"/>
    </source>
</evidence>
<comment type="pathway">
    <text evidence="1">Lipid metabolism; fatty acid beta-oxidation.</text>
</comment>
<dbReference type="PANTHER" id="PTHR43612:SF3">
    <property type="entry name" value="TRIFUNCTIONAL ENZYME SUBUNIT ALPHA, MITOCHONDRIAL"/>
    <property type="match status" value="1"/>
</dbReference>
<dbReference type="InterPro" id="IPR008927">
    <property type="entry name" value="6-PGluconate_DH-like_C_sf"/>
</dbReference>
<comment type="caution">
    <text evidence="13">The sequence shown here is derived from an EMBL/GenBank/DDBJ whole genome shotgun (WGS) entry which is preliminary data.</text>
</comment>
<comment type="catalytic activity">
    <reaction evidence="10">
        <text>a (3S)-3-hydroxyacyl-CoA + NAD(+) = a 3-oxoacyl-CoA + NADH + H(+)</text>
        <dbReference type="Rhea" id="RHEA:22432"/>
        <dbReference type="ChEBI" id="CHEBI:15378"/>
        <dbReference type="ChEBI" id="CHEBI:57318"/>
        <dbReference type="ChEBI" id="CHEBI:57540"/>
        <dbReference type="ChEBI" id="CHEBI:57945"/>
        <dbReference type="ChEBI" id="CHEBI:90726"/>
        <dbReference type="EC" id="1.1.1.35"/>
    </reaction>
</comment>
<evidence type="ECO:0000256" key="6">
    <source>
        <dbReference type="ARBA" id="ARBA00023027"/>
    </source>
</evidence>
<evidence type="ECO:0000256" key="8">
    <source>
        <dbReference type="ARBA" id="ARBA00023239"/>
    </source>
</evidence>
<proteinExistence type="inferred from homology"/>
<dbReference type="CDD" id="cd06558">
    <property type="entry name" value="crotonase-like"/>
    <property type="match status" value="1"/>
</dbReference>
<keyword evidence="6" id="KW-0520">NAD</keyword>
<dbReference type="InterPro" id="IPR029045">
    <property type="entry name" value="ClpP/crotonase-like_dom_sf"/>
</dbReference>
<keyword evidence="7" id="KW-0443">Lipid metabolism</keyword>
<gene>
    <name evidence="13" type="ORF">RGD00_11240</name>
</gene>
<evidence type="ECO:0000256" key="10">
    <source>
        <dbReference type="ARBA" id="ARBA00049556"/>
    </source>
</evidence>
<evidence type="ECO:0000256" key="3">
    <source>
        <dbReference type="ARBA" id="ARBA00022832"/>
    </source>
</evidence>
<dbReference type="SUPFAM" id="SSF51735">
    <property type="entry name" value="NAD(P)-binding Rossmann-fold domains"/>
    <property type="match status" value="1"/>
</dbReference>
<keyword evidence="14" id="KW-1185">Reference proteome</keyword>
<dbReference type="RefSeq" id="WP_310457426.1">
    <property type="nucleotide sequence ID" value="NZ_JAVKPH010000011.1"/>
</dbReference>
<comment type="similarity">
    <text evidence="2">In the central section; belongs to the 3-hydroxyacyl-CoA dehydrogenase family.</text>
</comment>
<dbReference type="PANTHER" id="PTHR43612">
    <property type="entry name" value="TRIFUNCTIONAL ENZYME SUBUNIT ALPHA"/>
    <property type="match status" value="1"/>
</dbReference>
<evidence type="ECO:0000256" key="2">
    <source>
        <dbReference type="ARBA" id="ARBA00007005"/>
    </source>
</evidence>
<organism evidence="13 14">
    <name type="scientific">Ruixingdingia sedimenti</name>
    <dbReference type="NCBI Taxonomy" id="3073604"/>
    <lineage>
        <taxon>Bacteria</taxon>
        <taxon>Pseudomonadati</taxon>
        <taxon>Pseudomonadota</taxon>
        <taxon>Alphaproteobacteria</taxon>
        <taxon>Rhodobacterales</taxon>
        <taxon>Paracoccaceae</taxon>
        <taxon>Ruixingdingia</taxon>
    </lineage>
</organism>
<evidence type="ECO:0000256" key="7">
    <source>
        <dbReference type="ARBA" id="ARBA00023098"/>
    </source>
</evidence>
<evidence type="ECO:0000256" key="9">
    <source>
        <dbReference type="ARBA" id="ARBA00023268"/>
    </source>
</evidence>
<evidence type="ECO:0000313" key="13">
    <source>
        <dbReference type="EMBL" id="MDR5653184.1"/>
    </source>
</evidence>
<dbReference type="Gene3D" id="3.90.226.10">
    <property type="entry name" value="2-enoyl-CoA Hydratase, Chain A, domain 1"/>
    <property type="match status" value="1"/>
</dbReference>
<dbReference type="Gene3D" id="1.10.1040.50">
    <property type="match status" value="1"/>
</dbReference>
<keyword evidence="9" id="KW-0511">Multifunctional enzyme</keyword>
<dbReference type="InterPro" id="IPR036291">
    <property type="entry name" value="NAD(P)-bd_dom_sf"/>
</dbReference>
<evidence type="ECO:0000259" key="11">
    <source>
        <dbReference type="Pfam" id="PF00725"/>
    </source>
</evidence>
<keyword evidence="8" id="KW-0456">Lyase</keyword>
<protein>
    <submittedName>
        <fullName evidence="13">3-hydroxyacyl-CoA dehydrogenase NAD-binding domain-containing protein</fullName>
    </submittedName>
</protein>
<keyword evidence="4" id="KW-0442">Lipid degradation</keyword>
<dbReference type="SUPFAM" id="SSF48179">
    <property type="entry name" value="6-phosphogluconate dehydrogenase C-terminal domain-like"/>
    <property type="match status" value="2"/>
</dbReference>
<feature type="domain" description="3-hydroxyacyl-CoA dehydrogenase NAD binding" evidence="12">
    <location>
        <begin position="308"/>
        <end position="485"/>
    </location>
</feature>
<dbReference type="InterPro" id="IPR001753">
    <property type="entry name" value="Enoyl-CoA_hydra/iso"/>
</dbReference>
<dbReference type="Pfam" id="PF00378">
    <property type="entry name" value="ECH_1"/>
    <property type="match status" value="1"/>
</dbReference>
<evidence type="ECO:0000256" key="4">
    <source>
        <dbReference type="ARBA" id="ARBA00022963"/>
    </source>
</evidence>
<evidence type="ECO:0000256" key="5">
    <source>
        <dbReference type="ARBA" id="ARBA00023002"/>
    </source>
</evidence>
<dbReference type="Pfam" id="PF02737">
    <property type="entry name" value="3HCDH_N"/>
    <property type="match status" value="1"/>
</dbReference>
<keyword evidence="5" id="KW-0560">Oxidoreductase</keyword>
<dbReference type="Gene3D" id="3.40.50.720">
    <property type="entry name" value="NAD(P)-binding Rossmann-like Domain"/>
    <property type="match status" value="1"/>
</dbReference>
<dbReference type="EMBL" id="JAVKPH010000011">
    <property type="protein sequence ID" value="MDR5653184.1"/>
    <property type="molecule type" value="Genomic_DNA"/>
</dbReference>
<accession>A0ABU1F9T1</accession>
<dbReference type="InterPro" id="IPR050136">
    <property type="entry name" value="FA_oxidation_alpha_subunit"/>
</dbReference>
<evidence type="ECO:0000313" key="14">
    <source>
        <dbReference type="Proteomes" id="UP001247754"/>
    </source>
</evidence>
<name>A0ABU1F9T1_9RHOB</name>
<dbReference type="InterPro" id="IPR006176">
    <property type="entry name" value="3-OHacyl-CoA_DH_NAD-bd"/>
</dbReference>
<dbReference type="InterPro" id="IPR006108">
    <property type="entry name" value="3HC_DH_C"/>
</dbReference>
<evidence type="ECO:0000259" key="12">
    <source>
        <dbReference type="Pfam" id="PF02737"/>
    </source>
</evidence>
<feature type="domain" description="3-hydroxyacyl-CoA dehydrogenase C-terminal" evidence="11">
    <location>
        <begin position="488"/>
        <end position="581"/>
    </location>
</feature>
<dbReference type="Pfam" id="PF00725">
    <property type="entry name" value="3HCDH"/>
    <property type="match status" value="1"/>
</dbReference>
<sequence>MAIITQTMQDGIAVLTFDDPAAAVNTLSYDALTELESRLDDLAAAPPRGVVIASAKAAFIAGANLRQVQQMQTPADARRVIDWVHRIQRRIETMPVPVVAAVNGVAMGGGLELALACHGRVATPDARLGLPELDLGLMPGAGGTQRLPRLIGLGPALEVILGGRVLTAAEAQAMGLIAALAPPDRLVAEAAALAARIAPAQPWDAAGWTAAPPAGSPEAAALLAAAAVRADKRRGDADIAEAEILAVIREGYALPLQAALAREAEGFARLAASATAKNRIRTGFLGPQVLRAMGSRPADVPPCAFRRIAVAGGGLMGGGIAFTAAQNGIGVAVIEADAAGAERTRAALARTADRLVRRGKMDADKAAAILGRITVHDTMPDLPDVQAAIEAVPEVPAIKAGVLARLAAALPEGALIASNTSTMAIGGLAAHVPQPGRFIGMHFFSPVEVMPLLEIISGPGTAPAALAGALDLAKALRKLPITVQDGPGFYTSRIVGSYTGEALTLLAEGVAPGAIDAAALAFGMPIGPLAMADTVGLPLLRDIYGALAAGGSPVVARGCRAQEALAALVGAGRRGRPQGGIFDYPENGAPQGWAGLPGLFPADGPAPDAAAIKRRLFHIQALESIRAMEDGIITDPTQIDVASTLGWAFPKSWGGVLSYVDTLGAARFAAESEVLAAAHGPRFAPPALLRRMAAEGGRFHPV</sequence>